<dbReference type="EMBL" id="CAJVPT010018285">
    <property type="protein sequence ID" value="CAG8633026.1"/>
    <property type="molecule type" value="Genomic_DNA"/>
</dbReference>
<sequence>MSQRGQRITTGLCDKKLVIILAVVLGSFRRKRNESRLMEELGIESKPTLPNPLGNDRVIVKLKLPGLARTQNKYAMNDTDSIAPSPSLYFGQ</sequence>
<comment type="caution">
    <text evidence="1">The sequence shown here is derived from an EMBL/GenBank/DDBJ whole genome shotgun (WGS) entry which is preliminary data.</text>
</comment>
<dbReference type="Proteomes" id="UP000789525">
    <property type="component" value="Unassembled WGS sequence"/>
</dbReference>
<evidence type="ECO:0000313" key="1">
    <source>
        <dbReference type="EMBL" id="CAG8633026.1"/>
    </source>
</evidence>
<accession>A0ACA9N7B3</accession>
<name>A0ACA9N7B3_9GLOM</name>
<proteinExistence type="predicted"/>
<gene>
    <name evidence="1" type="ORF">ACOLOM_LOCUS7695</name>
</gene>
<organism evidence="1 2">
    <name type="scientific">Acaulospora colombiana</name>
    <dbReference type="NCBI Taxonomy" id="27376"/>
    <lineage>
        <taxon>Eukaryota</taxon>
        <taxon>Fungi</taxon>
        <taxon>Fungi incertae sedis</taxon>
        <taxon>Mucoromycota</taxon>
        <taxon>Glomeromycotina</taxon>
        <taxon>Glomeromycetes</taxon>
        <taxon>Diversisporales</taxon>
        <taxon>Acaulosporaceae</taxon>
        <taxon>Acaulospora</taxon>
    </lineage>
</organism>
<reference evidence="1" key="1">
    <citation type="submission" date="2021-06" db="EMBL/GenBank/DDBJ databases">
        <authorList>
            <person name="Kallberg Y."/>
            <person name="Tangrot J."/>
            <person name="Rosling A."/>
        </authorList>
    </citation>
    <scope>NUCLEOTIDE SEQUENCE</scope>
    <source>
        <strain evidence="1">CL356</strain>
    </source>
</reference>
<protein>
    <submittedName>
        <fullName evidence="1">13321_t:CDS:1</fullName>
    </submittedName>
</protein>
<evidence type="ECO:0000313" key="2">
    <source>
        <dbReference type="Proteomes" id="UP000789525"/>
    </source>
</evidence>
<keyword evidence="2" id="KW-1185">Reference proteome</keyword>